<accession>A0A1H0NWN6</accession>
<organism evidence="1 2">
    <name type="scientific">Pseudomonas reinekei</name>
    <dbReference type="NCBI Taxonomy" id="395598"/>
    <lineage>
        <taxon>Bacteria</taxon>
        <taxon>Pseudomonadati</taxon>
        <taxon>Pseudomonadota</taxon>
        <taxon>Gammaproteobacteria</taxon>
        <taxon>Pseudomonadales</taxon>
        <taxon>Pseudomonadaceae</taxon>
        <taxon>Pseudomonas</taxon>
    </lineage>
</organism>
<evidence type="ECO:0000313" key="2">
    <source>
        <dbReference type="Proteomes" id="UP000198549"/>
    </source>
</evidence>
<proteinExistence type="predicted"/>
<sequence>MMPQRIVFQQGTLFILTGPVPHLHVVMNDPVHCGEINEMSVLVVNFSSVQPGTFHDPACVLQPGCHPFITRDSWVVYRGATVLKLPRLETQIAAGDVRPDAPVSRLVYEQVRAGFDVSDLVAPKITRYLRRHGL</sequence>
<dbReference type="EMBL" id="LT629709">
    <property type="protein sequence ID" value="SDO97049.1"/>
    <property type="molecule type" value="Genomic_DNA"/>
</dbReference>
<reference evidence="1 2" key="1">
    <citation type="submission" date="2016-10" db="EMBL/GenBank/DDBJ databases">
        <authorList>
            <person name="de Groot N.N."/>
        </authorList>
    </citation>
    <scope>NUCLEOTIDE SEQUENCE [LARGE SCALE GENOMIC DNA]</scope>
    <source>
        <strain evidence="1 2">BS3776</strain>
    </source>
</reference>
<dbReference type="Proteomes" id="UP000198549">
    <property type="component" value="Chromosome I"/>
</dbReference>
<evidence type="ECO:0000313" key="1">
    <source>
        <dbReference type="EMBL" id="SDO97049.1"/>
    </source>
</evidence>
<gene>
    <name evidence="1" type="ORF">SAMN04490202_2415</name>
</gene>
<protein>
    <submittedName>
        <fullName evidence="1">Uncharacterized protein</fullName>
    </submittedName>
</protein>
<dbReference type="AlphaFoldDB" id="A0A1H0NWN6"/>
<name>A0A1H0NWN6_PSERE</name>